<dbReference type="AlphaFoldDB" id="A0A7S2UKH1"/>
<sequence length="125" mass="14165">MPNIILKKTFKMKPSGFQVATEKSFSFHGSAVTPEIVNAINQGLASIRYTPKANKLAFGRNSQGHYYAEMNHVCQKHHEEDIIVSILDVMEILGWTFRFQYDSESSSAKVSGSSFTARELFMFHK</sequence>
<evidence type="ECO:0000313" key="1">
    <source>
        <dbReference type="EMBL" id="CAD9822585.1"/>
    </source>
</evidence>
<proteinExistence type="predicted"/>
<accession>A0A7S2UKH1</accession>
<organism evidence="1">
    <name type="scientific">Attheya septentrionalis</name>
    <dbReference type="NCBI Taxonomy" id="420275"/>
    <lineage>
        <taxon>Eukaryota</taxon>
        <taxon>Sar</taxon>
        <taxon>Stramenopiles</taxon>
        <taxon>Ochrophyta</taxon>
        <taxon>Bacillariophyta</taxon>
        <taxon>Coscinodiscophyceae</taxon>
        <taxon>Chaetocerotophycidae</taxon>
        <taxon>Chaetocerotales</taxon>
        <taxon>Attheyaceae</taxon>
        <taxon>Attheya</taxon>
    </lineage>
</organism>
<name>A0A7S2UKH1_9STRA</name>
<protein>
    <submittedName>
        <fullName evidence="1">Uncharacterized protein</fullName>
    </submittedName>
</protein>
<dbReference type="EMBL" id="HBHQ01021369">
    <property type="protein sequence ID" value="CAD9822585.1"/>
    <property type="molecule type" value="Transcribed_RNA"/>
</dbReference>
<reference evidence="1" key="1">
    <citation type="submission" date="2021-01" db="EMBL/GenBank/DDBJ databases">
        <authorList>
            <person name="Corre E."/>
            <person name="Pelletier E."/>
            <person name="Niang G."/>
            <person name="Scheremetjew M."/>
            <person name="Finn R."/>
            <person name="Kale V."/>
            <person name="Holt S."/>
            <person name="Cochrane G."/>
            <person name="Meng A."/>
            <person name="Brown T."/>
            <person name="Cohen L."/>
        </authorList>
    </citation>
    <scope>NUCLEOTIDE SEQUENCE</scope>
    <source>
        <strain evidence="1">CCMP2084</strain>
    </source>
</reference>
<gene>
    <name evidence="1" type="ORF">ASEP1449_LOCUS14419</name>
</gene>